<dbReference type="InterPro" id="IPR011079">
    <property type="entry name" value="Ala_racemase_C"/>
</dbReference>
<evidence type="ECO:0000313" key="17">
    <source>
        <dbReference type="EMBL" id="RSU04302.1"/>
    </source>
</evidence>
<dbReference type="InterPro" id="IPR020622">
    <property type="entry name" value="Ala_racemase_pyridoxalP-BS"/>
</dbReference>
<dbReference type="GO" id="GO:0005886">
    <property type="term" value="C:plasma membrane"/>
    <property type="evidence" value="ECO:0007669"/>
    <property type="project" value="UniProtKB-SubCell"/>
</dbReference>
<feature type="modified residue" description="N6-(pyridoxal phosphate)lysine" evidence="13 14">
    <location>
        <position position="40"/>
    </location>
</feature>
<feature type="binding site" evidence="13 15">
    <location>
        <position position="310"/>
    </location>
    <ligand>
        <name>substrate</name>
    </ligand>
</feature>
<dbReference type="RefSeq" id="WP_114288483.1">
    <property type="nucleotide sequence ID" value="NZ_JAYEVN010000019.1"/>
</dbReference>
<evidence type="ECO:0000256" key="6">
    <source>
        <dbReference type="ARBA" id="ARBA00022898"/>
    </source>
</evidence>
<dbReference type="AlphaFoldDB" id="A0A369B5I4"/>
<evidence type="ECO:0000256" key="13">
    <source>
        <dbReference type="HAMAP-Rule" id="MF_01201"/>
    </source>
</evidence>
<dbReference type="InterPro" id="IPR000821">
    <property type="entry name" value="Ala_racemase"/>
</dbReference>
<comment type="caution">
    <text evidence="17">The sequence shown here is derived from an EMBL/GenBank/DDBJ whole genome shotgun (WGS) entry which is preliminary data.</text>
</comment>
<dbReference type="HAMAP" id="MF_01201">
    <property type="entry name" value="Ala_racemase"/>
    <property type="match status" value="1"/>
</dbReference>
<dbReference type="PRINTS" id="PR00992">
    <property type="entry name" value="ALARACEMASE"/>
</dbReference>
<dbReference type="InterPro" id="IPR009006">
    <property type="entry name" value="Ala_racemase/Decarboxylase_C"/>
</dbReference>
<sequence length="370" mass="41118">MIPSNYRGSRIIVNLEAITTNIKTEINRLDETQELFAVVKANGYGHGAVEVAKAAILAGAKGLCVSNLDEALELREAGITEPIIVLSFVSLDYIKEIVEHNITVTAPSLEWLTELSQIAENSVKVHLKIDTGMGRIGLYGKEEMIQAKELIDSNDNIMIEGIFTHFSTADTKDTTHFERQQERFVEALTILGENVKYIHTSNSATALWHGAWKSNLIRYGNAMYGMNPSGHELETPFHLKQALTLESEIIRVKKMKSHEKIGYGATYETKEEEWIGTLPIGYADGLIRKFQGYECLVNGQKAEIVGRVCMDQCMIRLPEKVEVGTKVTIFGLNNGVFNSVQSGAEHVGTINYEITCGLTDRLPRFYTGGN</sequence>
<organism evidence="17 18">
    <name type="scientific">Vagococcus fluvialis</name>
    <dbReference type="NCBI Taxonomy" id="2738"/>
    <lineage>
        <taxon>Bacteria</taxon>
        <taxon>Bacillati</taxon>
        <taxon>Bacillota</taxon>
        <taxon>Bacilli</taxon>
        <taxon>Lactobacillales</taxon>
        <taxon>Enterococcaceae</taxon>
        <taxon>Vagococcus</taxon>
    </lineage>
</organism>
<keyword evidence="4" id="KW-1003">Cell membrane</keyword>
<dbReference type="EC" id="5.1.1.1" evidence="13"/>
<feature type="active site" description="Proton acceptor; specific for L-alanine" evidence="13">
    <location>
        <position position="263"/>
    </location>
</feature>
<evidence type="ECO:0000313" key="18">
    <source>
        <dbReference type="Proteomes" id="UP000288197"/>
    </source>
</evidence>
<dbReference type="CDD" id="cd00430">
    <property type="entry name" value="PLPDE_III_AR"/>
    <property type="match status" value="1"/>
</dbReference>
<keyword evidence="7" id="KW-1133">Transmembrane helix</keyword>
<comment type="function">
    <text evidence="13">Catalyzes the interconversion of L-alanine and D-alanine. May also act on other amino acids.</text>
</comment>
<dbReference type="InterPro" id="IPR029066">
    <property type="entry name" value="PLP-binding_barrel"/>
</dbReference>
<comment type="pathway">
    <text evidence="13">Amino-acid biosynthesis; D-alanine biosynthesis; D-alanine from L-alanine: step 1/1.</text>
</comment>
<comment type="similarity">
    <text evidence="11">In the N-terminal section; belongs to the acyltransferase 3 family.</text>
</comment>
<keyword evidence="8" id="KW-0472">Membrane</keyword>
<dbReference type="FunFam" id="2.40.37.10:FF:000006">
    <property type="entry name" value="Alanine racemase"/>
    <property type="match status" value="1"/>
</dbReference>
<keyword evidence="18" id="KW-1185">Reference proteome</keyword>
<dbReference type="UniPathway" id="UPA00042">
    <property type="reaction ID" value="UER00497"/>
</dbReference>
<feature type="active site" description="Proton acceptor; specific for D-alanine" evidence="13">
    <location>
        <position position="40"/>
    </location>
</feature>
<accession>A0A369B5I4</accession>
<evidence type="ECO:0000256" key="8">
    <source>
        <dbReference type="ARBA" id="ARBA00023136"/>
    </source>
</evidence>
<keyword evidence="10" id="KW-0046">Antibiotic resistance</keyword>
<dbReference type="GO" id="GO:0046677">
    <property type="term" value="P:response to antibiotic"/>
    <property type="evidence" value="ECO:0007669"/>
    <property type="project" value="UniProtKB-KW"/>
</dbReference>
<evidence type="ECO:0000256" key="12">
    <source>
        <dbReference type="ARBA" id="ARBA00061081"/>
    </source>
</evidence>
<name>A0A369B5I4_9ENTE</name>
<comment type="similarity">
    <text evidence="12">In the C-terminal section; belongs to the alanine racemase family.</text>
</comment>
<keyword evidence="5" id="KW-0812">Transmembrane</keyword>
<dbReference type="OrthoDB" id="9813814at2"/>
<evidence type="ECO:0000256" key="11">
    <source>
        <dbReference type="ARBA" id="ARBA00060905"/>
    </source>
</evidence>
<dbReference type="PROSITE" id="PS00395">
    <property type="entry name" value="ALANINE_RACEMASE"/>
    <property type="match status" value="1"/>
</dbReference>
<dbReference type="GO" id="GO:0030170">
    <property type="term" value="F:pyridoxal phosphate binding"/>
    <property type="evidence" value="ECO:0007669"/>
    <property type="project" value="UniProtKB-UniRule"/>
</dbReference>
<keyword evidence="6 13" id="KW-0663">Pyridoxal phosphate</keyword>
<evidence type="ECO:0000259" key="16">
    <source>
        <dbReference type="SMART" id="SM01005"/>
    </source>
</evidence>
<evidence type="ECO:0000256" key="1">
    <source>
        <dbReference type="ARBA" id="ARBA00000316"/>
    </source>
</evidence>
<dbReference type="EMBL" id="NGJX01000002">
    <property type="protein sequence ID" value="RSU04302.1"/>
    <property type="molecule type" value="Genomic_DNA"/>
</dbReference>
<dbReference type="Pfam" id="PF00842">
    <property type="entry name" value="Ala_racemase_C"/>
    <property type="match status" value="1"/>
</dbReference>
<evidence type="ECO:0000256" key="15">
    <source>
        <dbReference type="PIRSR" id="PIRSR600821-52"/>
    </source>
</evidence>
<dbReference type="GO" id="GO:0005829">
    <property type="term" value="C:cytosol"/>
    <property type="evidence" value="ECO:0007669"/>
    <property type="project" value="TreeGrafter"/>
</dbReference>
<evidence type="ECO:0000256" key="3">
    <source>
        <dbReference type="ARBA" id="ARBA00004651"/>
    </source>
</evidence>
<dbReference type="NCBIfam" id="TIGR00492">
    <property type="entry name" value="alr"/>
    <property type="match status" value="1"/>
</dbReference>
<protein>
    <recommendedName>
        <fullName evidence="13">Alanine racemase</fullName>
        <ecNumber evidence="13">5.1.1.1</ecNumber>
    </recommendedName>
</protein>
<dbReference type="SMART" id="SM01005">
    <property type="entry name" value="Ala_racemase_C"/>
    <property type="match status" value="1"/>
</dbReference>
<gene>
    <name evidence="17" type="ORF">CBF32_02690</name>
</gene>
<comment type="cofactor">
    <cofactor evidence="2 13 14">
        <name>pyridoxal 5'-phosphate</name>
        <dbReference type="ChEBI" id="CHEBI:597326"/>
    </cofactor>
</comment>
<dbReference type="GeneID" id="63145143"/>
<dbReference type="GO" id="GO:0009252">
    <property type="term" value="P:peptidoglycan biosynthetic process"/>
    <property type="evidence" value="ECO:0007669"/>
    <property type="project" value="TreeGrafter"/>
</dbReference>
<dbReference type="SUPFAM" id="SSF50621">
    <property type="entry name" value="Alanine racemase C-terminal domain-like"/>
    <property type="match status" value="1"/>
</dbReference>
<evidence type="ECO:0000256" key="10">
    <source>
        <dbReference type="ARBA" id="ARBA00023251"/>
    </source>
</evidence>
<dbReference type="Pfam" id="PF01168">
    <property type="entry name" value="Ala_racemase_N"/>
    <property type="match status" value="1"/>
</dbReference>
<dbReference type="PANTHER" id="PTHR30511">
    <property type="entry name" value="ALANINE RACEMASE"/>
    <property type="match status" value="1"/>
</dbReference>
<dbReference type="SUPFAM" id="SSF51419">
    <property type="entry name" value="PLP-binding barrel"/>
    <property type="match status" value="1"/>
</dbReference>
<dbReference type="InterPro" id="IPR001608">
    <property type="entry name" value="Ala_racemase_N"/>
</dbReference>
<dbReference type="GO" id="GO:0030632">
    <property type="term" value="P:D-alanine biosynthetic process"/>
    <property type="evidence" value="ECO:0007669"/>
    <property type="project" value="UniProtKB-UniRule"/>
</dbReference>
<evidence type="ECO:0000256" key="5">
    <source>
        <dbReference type="ARBA" id="ARBA00022692"/>
    </source>
</evidence>
<keyword evidence="9 13" id="KW-0413">Isomerase</keyword>
<evidence type="ECO:0000256" key="7">
    <source>
        <dbReference type="ARBA" id="ARBA00022989"/>
    </source>
</evidence>
<reference evidence="17 18" key="1">
    <citation type="submission" date="2017-05" db="EMBL/GenBank/DDBJ databases">
        <title>Vagococcus spp. assemblies.</title>
        <authorList>
            <person name="Gulvik C.A."/>
        </authorList>
    </citation>
    <scope>NUCLEOTIDE SEQUENCE [LARGE SCALE GENOMIC DNA]</scope>
    <source>
        <strain evidence="17 18">NCFB 2497</strain>
    </source>
</reference>
<proteinExistence type="inferred from homology"/>
<comment type="subcellular location">
    <subcellularLocation>
        <location evidence="3">Cell membrane</location>
        <topology evidence="3">Multi-pass membrane protein</topology>
    </subcellularLocation>
</comment>
<evidence type="ECO:0000256" key="9">
    <source>
        <dbReference type="ARBA" id="ARBA00023235"/>
    </source>
</evidence>
<evidence type="ECO:0000256" key="14">
    <source>
        <dbReference type="PIRSR" id="PIRSR600821-50"/>
    </source>
</evidence>
<evidence type="ECO:0000256" key="2">
    <source>
        <dbReference type="ARBA" id="ARBA00001933"/>
    </source>
</evidence>
<dbReference type="GO" id="GO:0008784">
    <property type="term" value="F:alanine racemase activity"/>
    <property type="evidence" value="ECO:0007669"/>
    <property type="project" value="UniProtKB-UniRule"/>
</dbReference>
<dbReference type="PANTHER" id="PTHR30511:SF0">
    <property type="entry name" value="ALANINE RACEMASE, CATABOLIC-RELATED"/>
    <property type="match status" value="1"/>
</dbReference>
<feature type="domain" description="Alanine racemase C-terminal" evidence="16">
    <location>
        <begin position="242"/>
        <end position="367"/>
    </location>
</feature>
<dbReference type="Gene3D" id="2.40.37.10">
    <property type="entry name" value="Lyase, Ornithine Decarboxylase, Chain A, domain 1"/>
    <property type="match status" value="1"/>
</dbReference>
<feature type="binding site" evidence="13 15">
    <location>
        <position position="135"/>
    </location>
    <ligand>
        <name>substrate</name>
    </ligand>
</feature>
<comment type="catalytic activity">
    <reaction evidence="1 13">
        <text>L-alanine = D-alanine</text>
        <dbReference type="Rhea" id="RHEA:20249"/>
        <dbReference type="ChEBI" id="CHEBI:57416"/>
        <dbReference type="ChEBI" id="CHEBI:57972"/>
        <dbReference type="EC" id="5.1.1.1"/>
    </reaction>
</comment>
<comment type="similarity">
    <text evidence="13">Belongs to the alanine racemase family.</text>
</comment>
<evidence type="ECO:0000256" key="4">
    <source>
        <dbReference type="ARBA" id="ARBA00022475"/>
    </source>
</evidence>
<dbReference type="FunFam" id="3.20.20.10:FF:000002">
    <property type="entry name" value="Alanine racemase"/>
    <property type="match status" value="1"/>
</dbReference>
<dbReference type="Gene3D" id="3.20.20.10">
    <property type="entry name" value="Alanine racemase"/>
    <property type="match status" value="1"/>
</dbReference>
<dbReference type="Proteomes" id="UP000288197">
    <property type="component" value="Unassembled WGS sequence"/>
</dbReference>